<proteinExistence type="predicted"/>
<dbReference type="AlphaFoldDB" id="A0A915CED2"/>
<sequence length="115" mass="12377">MAYASQLRILTFAFLYVAVHGCGTPPETVSGSNSASGMLQAFPIHKLKKCIGDGNFEIAGLTNMSQMTDCSLACLEYGCTGINIHQTSKTTFACYILTRISSIVGSDGWACYYLQ</sequence>
<keyword evidence="1" id="KW-0732">Signal</keyword>
<protein>
    <submittedName>
        <fullName evidence="3">Apple domain-containing protein</fullName>
    </submittedName>
</protein>
<feature type="chain" id="PRO_5037643438" evidence="1">
    <location>
        <begin position="22"/>
        <end position="115"/>
    </location>
</feature>
<dbReference type="WBParaSite" id="PgR141_g006_t01">
    <property type="protein sequence ID" value="PgR141_g006_t01"/>
    <property type="gene ID" value="PgR141_g006"/>
</dbReference>
<dbReference type="Proteomes" id="UP000887569">
    <property type="component" value="Unplaced"/>
</dbReference>
<organism evidence="2 3">
    <name type="scientific">Parascaris univalens</name>
    <name type="common">Nematode worm</name>
    <dbReference type="NCBI Taxonomy" id="6257"/>
    <lineage>
        <taxon>Eukaryota</taxon>
        <taxon>Metazoa</taxon>
        <taxon>Ecdysozoa</taxon>
        <taxon>Nematoda</taxon>
        <taxon>Chromadorea</taxon>
        <taxon>Rhabditida</taxon>
        <taxon>Spirurina</taxon>
        <taxon>Ascaridomorpha</taxon>
        <taxon>Ascaridoidea</taxon>
        <taxon>Ascarididae</taxon>
        <taxon>Parascaris</taxon>
    </lineage>
</organism>
<reference evidence="3" key="1">
    <citation type="submission" date="2022-11" db="UniProtKB">
        <authorList>
            <consortium name="WormBaseParasite"/>
        </authorList>
    </citation>
    <scope>IDENTIFICATION</scope>
</reference>
<name>A0A915CED2_PARUN</name>
<feature type="signal peptide" evidence="1">
    <location>
        <begin position="1"/>
        <end position="21"/>
    </location>
</feature>
<accession>A0A915CED2</accession>
<evidence type="ECO:0000313" key="3">
    <source>
        <dbReference type="WBParaSite" id="PgR141_g006_t01"/>
    </source>
</evidence>
<evidence type="ECO:0000313" key="2">
    <source>
        <dbReference type="Proteomes" id="UP000887569"/>
    </source>
</evidence>
<evidence type="ECO:0000256" key="1">
    <source>
        <dbReference type="SAM" id="SignalP"/>
    </source>
</evidence>
<keyword evidence="2" id="KW-1185">Reference proteome</keyword>